<name>A0ABW5M3A2_9BACT</name>
<evidence type="ECO:0000313" key="2">
    <source>
        <dbReference type="Proteomes" id="UP001597469"/>
    </source>
</evidence>
<dbReference type="EMBL" id="JBHULN010000006">
    <property type="protein sequence ID" value="MFD2571500.1"/>
    <property type="molecule type" value="Genomic_DNA"/>
</dbReference>
<keyword evidence="2" id="KW-1185">Reference proteome</keyword>
<gene>
    <name evidence="1" type="ORF">ACFSUS_12700</name>
</gene>
<reference evidence="2" key="1">
    <citation type="journal article" date="2019" name="Int. J. Syst. Evol. Microbiol.">
        <title>The Global Catalogue of Microorganisms (GCM) 10K type strain sequencing project: providing services to taxonomists for standard genome sequencing and annotation.</title>
        <authorList>
            <consortium name="The Broad Institute Genomics Platform"/>
            <consortium name="The Broad Institute Genome Sequencing Center for Infectious Disease"/>
            <person name="Wu L."/>
            <person name="Ma J."/>
        </authorList>
    </citation>
    <scope>NUCLEOTIDE SEQUENCE [LARGE SCALE GENOMIC DNA]</scope>
    <source>
        <strain evidence="2">KCTC 42805</strain>
    </source>
</reference>
<evidence type="ECO:0000313" key="1">
    <source>
        <dbReference type="EMBL" id="MFD2571500.1"/>
    </source>
</evidence>
<organism evidence="1 2">
    <name type="scientific">Spirosoma soli</name>
    <dbReference type="NCBI Taxonomy" id="1770529"/>
    <lineage>
        <taxon>Bacteria</taxon>
        <taxon>Pseudomonadati</taxon>
        <taxon>Bacteroidota</taxon>
        <taxon>Cytophagia</taxon>
        <taxon>Cytophagales</taxon>
        <taxon>Cytophagaceae</taxon>
        <taxon>Spirosoma</taxon>
    </lineage>
</organism>
<proteinExistence type="predicted"/>
<accession>A0ABW5M3A2</accession>
<comment type="caution">
    <text evidence="1">The sequence shown here is derived from an EMBL/GenBank/DDBJ whole genome shotgun (WGS) entry which is preliminary data.</text>
</comment>
<sequence length="128" mass="14350">METIYEWLLHNTGNEGSHVTILNVKRTTEPGTEELTHLDIRGRTKDFTIVNVAVYPVETANSPDTEPSGLKDEMLKESYFFRNDQQVIDFLCEGRVDQAQTDGPGVRLVVIEPANDASRITFPPDQAS</sequence>
<protein>
    <submittedName>
        <fullName evidence="1">Uncharacterized protein</fullName>
    </submittedName>
</protein>
<dbReference type="RefSeq" id="WP_381523104.1">
    <property type="nucleotide sequence ID" value="NZ_JBHULN010000006.1"/>
</dbReference>
<dbReference type="Proteomes" id="UP001597469">
    <property type="component" value="Unassembled WGS sequence"/>
</dbReference>